<dbReference type="STRING" id="243061.AWC25_11485"/>
<protein>
    <submittedName>
        <fullName evidence="2">Uncharacterized protein</fullName>
    </submittedName>
</protein>
<gene>
    <name evidence="2" type="ORF">BHQ21_12680</name>
</gene>
<reference evidence="3" key="1">
    <citation type="submission" date="2016-09" db="EMBL/GenBank/DDBJ databases">
        <authorList>
            <person name="Greninger A.L."/>
            <person name="Jerome K.R."/>
            <person name="Mcnair B."/>
            <person name="Wallis C."/>
            <person name="Fang F."/>
        </authorList>
    </citation>
    <scope>NUCLEOTIDE SEQUENCE [LARGE SCALE GENOMIC DNA]</scope>
    <source>
        <strain evidence="3">BC1_M4</strain>
    </source>
</reference>
<accession>A0A1E3SWP5</accession>
<keyword evidence="3" id="KW-1185">Reference proteome</keyword>
<feature type="compositionally biased region" description="Basic and acidic residues" evidence="1">
    <location>
        <begin position="91"/>
        <end position="100"/>
    </location>
</feature>
<feature type="region of interest" description="Disordered" evidence="1">
    <location>
        <begin position="91"/>
        <end position="117"/>
    </location>
</feature>
<comment type="caution">
    <text evidence="2">The sequence shown here is derived from an EMBL/GenBank/DDBJ whole genome shotgun (WGS) entry which is preliminary data.</text>
</comment>
<organism evidence="2 3">
    <name type="scientific">Mycobacterium sherrisii</name>
    <dbReference type="NCBI Taxonomy" id="243061"/>
    <lineage>
        <taxon>Bacteria</taxon>
        <taxon>Bacillati</taxon>
        <taxon>Actinomycetota</taxon>
        <taxon>Actinomycetes</taxon>
        <taxon>Mycobacteriales</taxon>
        <taxon>Mycobacteriaceae</taxon>
        <taxon>Mycobacterium</taxon>
        <taxon>Mycobacterium simiae complex</taxon>
    </lineage>
</organism>
<evidence type="ECO:0000313" key="2">
    <source>
        <dbReference type="EMBL" id="ODR06083.1"/>
    </source>
</evidence>
<evidence type="ECO:0000313" key="3">
    <source>
        <dbReference type="Proteomes" id="UP000094224"/>
    </source>
</evidence>
<dbReference type="EMBL" id="MIHC01000019">
    <property type="protein sequence ID" value="ODR06083.1"/>
    <property type="molecule type" value="Genomic_DNA"/>
</dbReference>
<dbReference type="Proteomes" id="UP000094224">
    <property type="component" value="Unassembled WGS sequence"/>
</dbReference>
<evidence type="ECO:0000256" key="1">
    <source>
        <dbReference type="SAM" id="MobiDB-lite"/>
    </source>
</evidence>
<dbReference type="AlphaFoldDB" id="A0A1E3SWP5"/>
<proteinExistence type="predicted"/>
<name>A0A1E3SWP5_9MYCO</name>
<sequence length="117" mass="13323">MENVHVYAELEHRVRDRTAAPQQANEEIRQLAVTDAMTGLTDRRCFYLLPSKSYGGHITTALSACRQPSAWCGAGARSGRNRGRIAHPGRRVDVRRKQDQRQYPCMNRRYANPRAAQ</sequence>